<organism evidence="1 2">
    <name type="scientific">Cohnella kolymensis</name>
    <dbReference type="NCBI Taxonomy" id="1590652"/>
    <lineage>
        <taxon>Bacteria</taxon>
        <taxon>Bacillati</taxon>
        <taxon>Bacillota</taxon>
        <taxon>Bacilli</taxon>
        <taxon>Bacillales</taxon>
        <taxon>Paenibacillaceae</taxon>
        <taxon>Cohnella</taxon>
    </lineage>
</organism>
<keyword evidence="2" id="KW-1185">Reference proteome</keyword>
<dbReference type="RefSeq" id="WP_041062508.1">
    <property type="nucleotide sequence ID" value="NZ_JXAL01000016.1"/>
</dbReference>
<dbReference type="EMBL" id="JXAL01000016">
    <property type="protein sequence ID" value="KIL35839.1"/>
    <property type="molecule type" value="Genomic_DNA"/>
</dbReference>
<protein>
    <submittedName>
        <fullName evidence="1">Uncharacterized protein</fullName>
    </submittedName>
</protein>
<accession>A0ABR5A492</accession>
<proteinExistence type="predicted"/>
<evidence type="ECO:0000313" key="2">
    <source>
        <dbReference type="Proteomes" id="UP000054526"/>
    </source>
</evidence>
<name>A0ABR5A492_9BACL</name>
<comment type="caution">
    <text evidence="1">The sequence shown here is derived from an EMBL/GenBank/DDBJ whole genome shotgun (WGS) entry which is preliminary data.</text>
</comment>
<gene>
    <name evidence="1" type="ORF">SD71_10600</name>
</gene>
<reference evidence="1 2" key="1">
    <citation type="submission" date="2014-12" db="EMBL/GenBank/DDBJ databases">
        <title>Draft genome sequence of Cohnella kolymensis strain B-2846.</title>
        <authorList>
            <person name="Karlyshev A.V."/>
            <person name="Kudryashova E.B."/>
        </authorList>
    </citation>
    <scope>NUCLEOTIDE SEQUENCE [LARGE SCALE GENOMIC DNA]</scope>
    <source>
        <strain evidence="1 2">VKM B-2846</strain>
    </source>
</reference>
<dbReference type="Proteomes" id="UP000054526">
    <property type="component" value="Unassembled WGS sequence"/>
</dbReference>
<sequence>MSAYQLLKQFQDEVESMTGLRPDISVSFHSRRNGLSQEDSAILRNAMVEDSFNQLSPSDMPLEDEKTHWTAFLAQDNERDICFCVHGPHVAKEDAQCGA</sequence>
<evidence type="ECO:0000313" key="1">
    <source>
        <dbReference type="EMBL" id="KIL35839.1"/>
    </source>
</evidence>